<dbReference type="InterPro" id="IPR046342">
    <property type="entry name" value="CBS_dom_sf"/>
</dbReference>
<evidence type="ECO:0000256" key="1">
    <source>
        <dbReference type="ARBA" id="ARBA00004141"/>
    </source>
</evidence>
<dbReference type="CDD" id="cd04590">
    <property type="entry name" value="CBS_pair_CorC_HlyC_assoc"/>
    <property type="match status" value="1"/>
</dbReference>
<feature type="domain" description="CNNM transmembrane" evidence="12">
    <location>
        <begin position="1"/>
        <end position="199"/>
    </location>
</feature>
<proteinExistence type="inferred from homology"/>
<evidence type="ECO:0000256" key="8">
    <source>
        <dbReference type="PROSITE-ProRule" id="PRU00703"/>
    </source>
</evidence>
<dbReference type="InterPro" id="IPR005170">
    <property type="entry name" value="Transptr-assoc_dom"/>
</dbReference>
<evidence type="ECO:0000313" key="14">
    <source>
        <dbReference type="Proteomes" id="UP000826793"/>
    </source>
</evidence>
<dbReference type="InterPro" id="IPR036318">
    <property type="entry name" value="FAD-bd_PCMH-like_sf"/>
</dbReference>
<dbReference type="EMBL" id="DWXG01000022">
    <property type="protein sequence ID" value="HJB97487.1"/>
    <property type="molecule type" value="Genomic_DNA"/>
</dbReference>
<organism evidence="13 14">
    <name type="scientific">Candidatus Acutalibacter pullicola</name>
    <dbReference type="NCBI Taxonomy" id="2838417"/>
    <lineage>
        <taxon>Bacteria</taxon>
        <taxon>Bacillati</taxon>
        <taxon>Bacillota</taxon>
        <taxon>Clostridia</taxon>
        <taxon>Eubacteriales</taxon>
        <taxon>Acutalibacteraceae</taxon>
        <taxon>Acutalibacter</taxon>
    </lineage>
</organism>
<keyword evidence="5 9" id="KW-1133">Transmembrane helix</keyword>
<evidence type="ECO:0000256" key="10">
    <source>
        <dbReference type="SAM" id="Phobius"/>
    </source>
</evidence>
<dbReference type="SUPFAM" id="SSF56176">
    <property type="entry name" value="FAD-binding/transporter-associated domain-like"/>
    <property type="match status" value="1"/>
</dbReference>
<comment type="caution">
    <text evidence="13">The sequence shown here is derived from an EMBL/GenBank/DDBJ whole genome shotgun (WGS) entry which is preliminary data.</text>
</comment>
<evidence type="ECO:0000256" key="3">
    <source>
        <dbReference type="ARBA" id="ARBA00022692"/>
    </source>
</evidence>
<dbReference type="PROSITE" id="PS51371">
    <property type="entry name" value="CBS"/>
    <property type="match status" value="2"/>
</dbReference>
<dbReference type="Pfam" id="PF03471">
    <property type="entry name" value="CorC_HlyC"/>
    <property type="match status" value="1"/>
</dbReference>
<reference evidence="13" key="2">
    <citation type="submission" date="2021-04" db="EMBL/GenBank/DDBJ databases">
        <authorList>
            <person name="Gilroy R."/>
        </authorList>
    </citation>
    <scope>NUCLEOTIDE SEQUENCE</scope>
    <source>
        <strain evidence="13">CHK185-1770</strain>
    </source>
</reference>
<dbReference type="PROSITE" id="PS51846">
    <property type="entry name" value="CNNM"/>
    <property type="match status" value="1"/>
</dbReference>
<comment type="subcellular location">
    <subcellularLocation>
        <location evidence="1">Membrane</location>
        <topology evidence="1">Multi-pass membrane protein</topology>
    </subcellularLocation>
</comment>
<dbReference type="Gene3D" id="3.30.465.10">
    <property type="match status" value="1"/>
</dbReference>
<sequence length="438" mass="48763">MILQVVLILVNAFFAGTEMAVVSLNATKLRKLEEEGDKTAAKLLKMVEDSSAFLSTIQVAITLSGYLGSAFAAENFAPVLSSWLYNDLGFQLISLSALNGIAIIIITIILSYFTLVFGELVPKRIALQKSYQWAKMACGIIRGLAVVLRPVIWLLSVSVNGVLRLLHMKVEAEEENVTEDEIRMMVDLGGEKGAIDEDEQEWIQNVFDFGDSSVRESMTPRSDMDALDIESTDQEILEMIQETGRSRFPVYEESVDTILGILNVRDYLLDRNAGKNTPLKDLLRPATFVPETMKADNLFKEMQKEKVHIAVVVDEYGGTEGIITMEDLLEEIVGNIYDEFDKAEQPEIVPLGENQWRLAGSTPISTLVDDLELPLPESEDYDTLGGLIVTRLNAIPKDGEQLDLQVENVTLHVEKIEDHRIESVVATLLPQQEEAADK</sequence>
<gene>
    <name evidence="13" type="ORF">H9710_02780</name>
</gene>
<evidence type="ECO:0000256" key="7">
    <source>
        <dbReference type="ARBA" id="ARBA00023136"/>
    </source>
</evidence>
<evidence type="ECO:0000259" key="11">
    <source>
        <dbReference type="PROSITE" id="PS51371"/>
    </source>
</evidence>
<comment type="similarity">
    <text evidence="2">Belongs to the UPF0053 family.</text>
</comment>
<dbReference type="Pfam" id="PF00571">
    <property type="entry name" value="CBS"/>
    <property type="match status" value="1"/>
</dbReference>
<dbReference type="PANTHER" id="PTHR22777">
    <property type="entry name" value="HEMOLYSIN-RELATED"/>
    <property type="match status" value="1"/>
</dbReference>
<evidence type="ECO:0000256" key="5">
    <source>
        <dbReference type="ARBA" id="ARBA00022989"/>
    </source>
</evidence>
<dbReference type="Gene3D" id="3.10.580.10">
    <property type="entry name" value="CBS-domain"/>
    <property type="match status" value="1"/>
</dbReference>
<evidence type="ECO:0000256" key="4">
    <source>
        <dbReference type="ARBA" id="ARBA00022737"/>
    </source>
</evidence>
<keyword evidence="7 9" id="KW-0472">Membrane</keyword>
<dbReference type="FunFam" id="3.10.580.10:FF:000002">
    <property type="entry name" value="Magnesium/cobalt efflux protein CorC"/>
    <property type="match status" value="1"/>
</dbReference>
<dbReference type="Proteomes" id="UP000826793">
    <property type="component" value="Unassembled WGS sequence"/>
</dbReference>
<feature type="transmembrane region" description="Helical" evidence="10">
    <location>
        <begin position="52"/>
        <end position="73"/>
    </location>
</feature>
<evidence type="ECO:0000256" key="2">
    <source>
        <dbReference type="ARBA" id="ARBA00006337"/>
    </source>
</evidence>
<dbReference type="InterPro" id="IPR002550">
    <property type="entry name" value="CNNM"/>
</dbReference>
<accession>A0A9D2SFL3</accession>
<dbReference type="GO" id="GO:0005886">
    <property type="term" value="C:plasma membrane"/>
    <property type="evidence" value="ECO:0007669"/>
    <property type="project" value="TreeGrafter"/>
</dbReference>
<feature type="transmembrane region" description="Helical" evidence="10">
    <location>
        <begin position="139"/>
        <end position="159"/>
    </location>
</feature>
<dbReference type="Pfam" id="PF01595">
    <property type="entry name" value="CNNM"/>
    <property type="match status" value="1"/>
</dbReference>
<feature type="transmembrane region" description="Helical" evidence="10">
    <location>
        <begin position="93"/>
        <end position="118"/>
    </location>
</feature>
<dbReference type="PANTHER" id="PTHR22777:SF17">
    <property type="entry name" value="UPF0053 PROTEIN SLL0260"/>
    <property type="match status" value="1"/>
</dbReference>
<reference evidence="13" key="1">
    <citation type="journal article" date="2021" name="PeerJ">
        <title>Extensive microbial diversity within the chicken gut microbiome revealed by metagenomics and culture.</title>
        <authorList>
            <person name="Gilroy R."/>
            <person name="Ravi A."/>
            <person name="Getino M."/>
            <person name="Pursley I."/>
            <person name="Horton D.L."/>
            <person name="Alikhan N.F."/>
            <person name="Baker D."/>
            <person name="Gharbi K."/>
            <person name="Hall N."/>
            <person name="Watson M."/>
            <person name="Adriaenssens E.M."/>
            <person name="Foster-Nyarko E."/>
            <person name="Jarju S."/>
            <person name="Secka A."/>
            <person name="Antonio M."/>
            <person name="Oren A."/>
            <person name="Chaudhuri R.R."/>
            <person name="La Ragione R."/>
            <person name="Hildebrand F."/>
            <person name="Pallen M.J."/>
        </authorList>
    </citation>
    <scope>NUCLEOTIDE SEQUENCE</scope>
    <source>
        <strain evidence="13">CHK185-1770</strain>
    </source>
</reference>
<feature type="domain" description="CBS" evidence="11">
    <location>
        <begin position="218"/>
        <end position="279"/>
    </location>
</feature>
<dbReference type="GO" id="GO:0050660">
    <property type="term" value="F:flavin adenine dinucleotide binding"/>
    <property type="evidence" value="ECO:0007669"/>
    <property type="project" value="InterPro"/>
</dbReference>
<dbReference type="SUPFAM" id="SSF54631">
    <property type="entry name" value="CBS-domain pair"/>
    <property type="match status" value="1"/>
</dbReference>
<feature type="transmembrane region" description="Helical" evidence="10">
    <location>
        <begin position="6"/>
        <end position="24"/>
    </location>
</feature>
<evidence type="ECO:0000256" key="6">
    <source>
        <dbReference type="ARBA" id="ARBA00023122"/>
    </source>
</evidence>
<evidence type="ECO:0000256" key="9">
    <source>
        <dbReference type="PROSITE-ProRule" id="PRU01193"/>
    </source>
</evidence>
<keyword evidence="3 9" id="KW-0812">Transmembrane</keyword>
<dbReference type="AlphaFoldDB" id="A0A9D2SFL3"/>
<keyword evidence="4" id="KW-0677">Repeat</keyword>
<evidence type="ECO:0000259" key="12">
    <source>
        <dbReference type="PROSITE" id="PS51846"/>
    </source>
</evidence>
<feature type="domain" description="CBS" evidence="11">
    <location>
        <begin position="282"/>
        <end position="339"/>
    </location>
</feature>
<evidence type="ECO:0000313" key="13">
    <source>
        <dbReference type="EMBL" id="HJB97487.1"/>
    </source>
</evidence>
<name>A0A9D2SFL3_9FIRM</name>
<dbReference type="InterPro" id="IPR000644">
    <property type="entry name" value="CBS_dom"/>
</dbReference>
<dbReference type="SMART" id="SM01091">
    <property type="entry name" value="CorC_HlyC"/>
    <property type="match status" value="1"/>
</dbReference>
<keyword evidence="6 8" id="KW-0129">CBS domain</keyword>
<dbReference type="InterPro" id="IPR044751">
    <property type="entry name" value="Ion_transp-like_CBS"/>
</dbReference>
<protein>
    <submittedName>
        <fullName evidence="13">Hemolysin family protein</fullName>
    </submittedName>
</protein>
<dbReference type="InterPro" id="IPR016169">
    <property type="entry name" value="FAD-bd_PCMH_sub2"/>
</dbReference>